<organism evidence="13 14">
    <name type="scientific">Caenorhabditis bovis</name>
    <dbReference type="NCBI Taxonomy" id="2654633"/>
    <lineage>
        <taxon>Eukaryota</taxon>
        <taxon>Metazoa</taxon>
        <taxon>Ecdysozoa</taxon>
        <taxon>Nematoda</taxon>
        <taxon>Chromadorea</taxon>
        <taxon>Rhabditida</taxon>
        <taxon>Rhabditina</taxon>
        <taxon>Rhabditomorpha</taxon>
        <taxon>Rhabditoidea</taxon>
        <taxon>Rhabditidae</taxon>
        <taxon>Peloderinae</taxon>
        <taxon>Caenorhabditis</taxon>
    </lineage>
</organism>
<comment type="caution">
    <text evidence="13">The sequence shown here is derived from an EMBL/GenBank/DDBJ whole genome shotgun (WGS) entry which is preliminary data.</text>
</comment>
<dbReference type="EMBL" id="CADEPM010000003">
    <property type="protein sequence ID" value="CAB3402246.1"/>
    <property type="molecule type" value="Genomic_DNA"/>
</dbReference>
<evidence type="ECO:0000256" key="4">
    <source>
        <dbReference type="ARBA" id="ARBA00022727"/>
    </source>
</evidence>
<dbReference type="GO" id="GO:0004132">
    <property type="term" value="F:dCMP deaminase activity"/>
    <property type="evidence" value="ECO:0007669"/>
    <property type="project" value="UniProtKB-EC"/>
</dbReference>
<evidence type="ECO:0000313" key="14">
    <source>
        <dbReference type="Proteomes" id="UP000494206"/>
    </source>
</evidence>
<evidence type="ECO:0000256" key="8">
    <source>
        <dbReference type="ARBA" id="ARBA00038938"/>
    </source>
</evidence>
<keyword evidence="5" id="KW-0378">Hydrolase</keyword>
<accession>A0A8S1EJM6</accession>
<dbReference type="Pfam" id="PF00383">
    <property type="entry name" value="dCMP_cyt_deam_1"/>
    <property type="match status" value="1"/>
</dbReference>
<dbReference type="Gene3D" id="3.40.140.10">
    <property type="entry name" value="Cytidine Deaminase, domain 2"/>
    <property type="match status" value="1"/>
</dbReference>
<feature type="domain" description="CMP/dCMP-type deaminase" evidence="12">
    <location>
        <begin position="33"/>
        <end position="169"/>
    </location>
</feature>
<evidence type="ECO:0000256" key="11">
    <source>
        <dbReference type="ARBA" id="ARBA00071625"/>
    </source>
</evidence>
<name>A0A8S1EJM6_9PELO</name>
<evidence type="ECO:0000256" key="9">
    <source>
        <dbReference type="ARBA" id="ARBA00041763"/>
    </source>
</evidence>
<comment type="function">
    <text evidence="7">Supplies the nucleotide substrate for thymidylate synthetase.</text>
</comment>
<dbReference type="GO" id="GO:0009165">
    <property type="term" value="P:nucleotide biosynthetic process"/>
    <property type="evidence" value="ECO:0007669"/>
    <property type="project" value="UniProtKB-KW"/>
</dbReference>
<keyword evidence="4" id="KW-0545">Nucleotide biosynthesis</keyword>
<evidence type="ECO:0000256" key="5">
    <source>
        <dbReference type="ARBA" id="ARBA00022801"/>
    </source>
</evidence>
<keyword evidence="14" id="KW-1185">Reference proteome</keyword>
<dbReference type="InterPro" id="IPR015517">
    <property type="entry name" value="dCMP_deaminase-rel"/>
</dbReference>
<protein>
    <recommendedName>
        <fullName evidence="11">Probable deoxycytidylate deaminase</fullName>
        <ecNumber evidence="8">3.5.4.12</ecNumber>
    </recommendedName>
    <alternativeName>
        <fullName evidence="9">dCMP deaminase</fullName>
    </alternativeName>
</protein>
<dbReference type="PANTHER" id="PTHR11086">
    <property type="entry name" value="DEOXYCYTIDYLATE DEAMINASE-RELATED"/>
    <property type="match status" value="1"/>
</dbReference>
<dbReference type="CDD" id="cd01286">
    <property type="entry name" value="deoxycytidylate_deaminase"/>
    <property type="match status" value="1"/>
</dbReference>
<evidence type="ECO:0000256" key="2">
    <source>
        <dbReference type="ARBA" id="ARBA00006576"/>
    </source>
</evidence>
<dbReference type="EC" id="3.5.4.12" evidence="8"/>
<dbReference type="FunFam" id="3.40.140.10:FF:000021">
    <property type="entry name" value="Deoxycytidylate deaminase"/>
    <property type="match status" value="1"/>
</dbReference>
<dbReference type="GO" id="GO:0008270">
    <property type="term" value="F:zinc ion binding"/>
    <property type="evidence" value="ECO:0007669"/>
    <property type="project" value="InterPro"/>
</dbReference>
<keyword evidence="6" id="KW-0862">Zinc</keyword>
<evidence type="ECO:0000256" key="10">
    <source>
        <dbReference type="ARBA" id="ARBA00052978"/>
    </source>
</evidence>
<dbReference type="SUPFAM" id="SSF53927">
    <property type="entry name" value="Cytidine deaminase-like"/>
    <property type="match status" value="1"/>
</dbReference>
<dbReference type="InterPro" id="IPR002125">
    <property type="entry name" value="CMP_dCMP_dom"/>
</dbReference>
<evidence type="ECO:0000256" key="7">
    <source>
        <dbReference type="ARBA" id="ARBA00037036"/>
    </source>
</evidence>
<comment type="cofactor">
    <cofactor evidence="1">
        <name>Zn(2+)</name>
        <dbReference type="ChEBI" id="CHEBI:29105"/>
    </cofactor>
</comment>
<evidence type="ECO:0000259" key="12">
    <source>
        <dbReference type="PROSITE" id="PS51747"/>
    </source>
</evidence>
<dbReference type="InterPro" id="IPR016192">
    <property type="entry name" value="APOBEC/CMP_deaminase_Zn-bd"/>
</dbReference>
<comment type="similarity">
    <text evidence="2">Belongs to the cytidine and deoxycytidylate deaminase family.</text>
</comment>
<dbReference type="PROSITE" id="PS51747">
    <property type="entry name" value="CYT_DCMP_DEAMINASES_2"/>
    <property type="match status" value="1"/>
</dbReference>
<evidence type="ECO:0000313" key="13">
    <source>
        <dbReference type="EMBL" id="CAB3402246.1"/>
    </source>
</evidence>
<dbReference type="InterPro" id="IPR035105">
    <property type="entry name" value="Deoxycytidylate_deaminase_dom"/>
</dbReference>
<reference evidence="13 14" key="1">
    <citation type="submission" date="2020-04" db="EMBL/GenBank/DDBJ databases">
        <authorList>
            <person name="Laetsch R D."/>
            <person name="Stevens L."/>
            <person name="Kumar S."/>
            <person name="Blaxter L. M."/>
        </authorList>
    </citation>
    <scope>NUCLEOTIDE SEQUENCE [LARGE SCALE GENOMIC DNA]</scope>
</reference>
<dbReference type="GO" id="GO:0005737">
    <property type="term" value="C:cytoplasm"/>
    <property type="evidence" value="ECO:0007669"/>
    <property type="project" value="TreeGrafter"/>
</dbReference>
<evidence type="ECO:0000256" key="6">
    <source>
        <dbReference type="ARBA" id="ARBA00022833"/>
    </source>
</evidence>
<sequence>MTSTICEELSSLSIKENATIENQSFLIKAKECDEERYFMKVAMVAAMRSKDPAKQVGCVIADENHRVVSTGYNGFPIGCHDDVFPWTKDDPDELKNKHAYVVHAEMNALANKRRHTLHNCTVYVTLFPCNSCTKLLIQSRVKRIVYYEDRDTWQYVASKKMLDMAGIKYDQYIPRNETEIIKL</sequence>
<keyword evidence="3" id="KW-0479">Metal-binding</keyword>
<proteinExistence type="inferred from homology"/>
<dbReference type="Proteomes" id="UP000494206">
    <property type="component" value="Unassembled WGS sequence"/>
</dbReference>
<dbReference type="PANTHER" id="PTHR11086:SF18">
    <property type="entry name" value="DEOXYCYTIDYLATE DEAMINASE"/>
    <property type="match status" value="1"/>
</dbReference>
<dbReference type="InterPro" id="IPR016193">
    <property type="entry name" value="Cytidine_deaminase-like"/>
</dbReference>
<dbReference type="AlphaFoldDB" id="A0A8S1EJM6"/>
<comment type="catalytic activity">
    <reaction evidence="10">
        <text>dCMP + H2O + H(+) = dUMP + NH4(+)</text>
        <dbReference type="Rhea" id="RHEA:22924"/>
        <dbReference type="ChEBI" id="CHEBI:15377"/>
        <dbReference type="ChEBI" id="CHEBI:15378"/>
        <dbReference type="ChEBI" id="CHEBI:28938"/>
        <dbReference type="ChEBI" id="CHEBI:57566"/>
        <dbReference type="ChEBI" id="CHEBI:246422"/>
        <dbReference type="EC" id="3.5.4.12"/>
    </reaction>
</comment>
<gene>
    <name evidence="13" type="ORF">CBOVIS_LOCUS4888</name>
</gene>
<evidence type="ECO:0000256" key="3">
    <source>
        <dbReference type="ARBA" id="ARBA00022723"/>
    </source>
</evidence>
<evidence type="ECO:0000256" key="1">
    <source>
        <dbReference type="ARBA" id="ARBA00001947"/>
    </source>
</evidence>
<dbReference type="PROSITE" id="PS00903">
    <property type="entry name" value="CYT_DCMP_DEAMINASES_1"/>
    <property type="match status" value="1"/>
</dbReference>
<dbReference type="OrthoDB" id="6710946at2759"/>